<dbReference type="AlphaFoldDB" id="U4LBG8"/>
<gene>
    <name evidence="1" type="ORF">PCON_03185</name>
</gene>
<name>U4LBG8_PYROM</name>
<evidence type="ECO:0000313" key="1">
    <source>
        <dbReference type="EMBL" id="CCX16542.1"/>
    </source>
</evidence>
<protein>
    <submittedName>
        <fullName evidence="1">Uncharacterized protein</fullName>
    </submittedName>
</protein>
<sequence>MTSDAIYRCRCIRDKQTHNGWCRKMAKLVLIGSHSCRNPISDLILEY</sequence>
<dbReference type="Proteomes" id="UP000018144">
    <property type="component" value="Unassembled WGS sequence"/>
</dbReference>
<reference evidence="1 2" key="1">
    <citation type="journal article" date="2013" name="PLoS Genet.">
        <title>The genome and development-dependent transcriptomes of Pyronema confluens: a window into fungal evolution.</title>
        <authorList>
            <person name="Traeger S."/>
            <person name="Altegoer F."/>
            <person name="Freitag M."/>
            <person name="Gabaldon T."/>
            <person name="Kempken F."/>
            <person name="Kumar A."/>
            <person name="Marcet-Houben M."/>
            <person name="Poggeler S."/>
            <person name="Stajich J.E."/>
            <person name="Nowrousian M."/>
        </authorList>
    </citation>
    <scope>NUCLEOTIDE SEQUENCE [LARGE SCALE GENOMIC DNA]</scope>
    <source>
        <strain evidence="2">CBS 100304</strain>
        <tissue evidence="1">Vegetative mycelium</tissue>
    </source>
</reference>
<organism evidence="1 2">
    <name type="scientific">Pyronema omphalodes (strain CBS 100304)</name>
    <name type="common">Pyronema confluens</name>
    <dbReference type="NCBI Taxonomy" id="1076935"/>
    <lineage>
        <taxon>Eukaryota</taxon>
        <taxon>Fungi</taxon>
        <taxon>Dikarya</taxon>
        <taxon>Ascomycota</taxon>
        <taxon>Pezizomycotina</taxon>
        <taxon>Pezizomycetes</taxon>
        <taxon>Pezizales</taxon>
        <taxon>Pyronemataceae</taxon>
        <taxon>Pyronema</taxon>
    </lineage>
</organism>
<evidence type="ECO:0000313" key="2">
    <source>
        <dbReference type="Proteomes" id="UP000018144"/>
    </source>
</evidence>
<accession>U4LBG8</accession>
<dbReference type="EMBL" id="HF936418">
    <property type="protein sequence ID" value="CCX16542.1"/>
    <property type="molecule type" value="Genomic_DNA"/>
</dbReference>
<proteinExistence type="predicted"/>
<keyword evidence="2" id="KW-1185">Reference proteome</keyword>